<reference evidence="3" key="1">
    <citation type="submission" date="2023-06" db="EMBL/GenBank/DDBJ databases">
        <title>Genome-scale phylogeny and comparative genomics of the fungal order Sordariales.</title>
        <authorList>
            <consortium name="Lawrence Berkeley National Laboratory"/>
            <person name="Hensen N."/>
            <person name="Bonometti L."/>
            <person name="Westerberg I."/>
            <person name="Brannstrom I.O."/>
            <person name="Guillou S."/>
            <person name="Cros-Aarteil S."/>
            <person name="Calhoun S."/>
            <person name="Haridas S."/>
            <person name="Kuo A."/>
            <person name="Mondo S."/>
            <person name="Pangilinan J."/>
            <person name="Riley R."/>
            <person name="Labutti K."/>
            <person name="Andreopoulos B."/>
            <person name="Lipzen A."/>
            <person name="Chen C."/>
            <person name="Yanf M."/>
            <person name="Daum C."/>
            <person name="Ng V."/>
            <person name="Clum A."/>
            <person name="Steindorff A."/>
            <person name="Ohm R."/>
            <person name="Martin F."/>
            <person name="Silar P."/>
            <person name="Natvig D."/>
            <person name="Lalanne C."/>
            <person name="Gautier V."/>
            <person name="Ament-Velasquez S.L."/>
            <person name="Kruys A."/>
            <person name="Hutchinson M.I."/>
            <person name="Powell A.J."/>
            <person name="Barry K."/>
            <person name="Miller A.N."/>
            <person name="Grigoriev I.V."/>
            <person name="Debuchy R."/>
            <person name="Gladieux P."/>
            <person name="Thoren M.H."/>
            <person name="Johannesson H."/>
        </authorList>
    </citation>
    <scope>NUCLEOTIDE SEQUENCE</scope>
    <source>
        <strain evidence="3">CBS 540.89</strain>
    </source>
</reference>
<sequence>MARPGLLTGVSRGRGGVPRIARGISSRGGGPLIGRGGRGNFITTPAVANARRAASSPAPGAQNDRVTPDPVPAPTRRRAPKVPEPVGMPWSVNSMAYRHDEQALRMLETGEFSDAIVMAEGREWRVHRATLSSRSRWFERVFKSQVRSLVQDGLNEINLYPCKTEFVDLLLRTLYSNRLPEQYLDIHGDHAKFSIYVKIFNLADTFEVDTMRNDALTLLGQLADRHLEELCTFNKSLSGREGVVERKTNFPYQNLALAVLEAFGDERADKRAQCLLANFLYAGRAVLLENPQLKDIVERNIQLAAALWHASQGRNLAGWLPNPDMIGTRLRAFDHSKKTQHPDRCELCDEVFDNENRRRVMYDPYKVVLRPAGYCGLCVEKHKDEPDCIFRKTGKAEKQPSGLITMENEPNIEGEAEQESVPPGVELQLPEQAGGLDLQGPTLSTPAPPERLSMPPPP</sequence>
<evidence type="ECO:0000259" key="2">
    <source>
        <dbReference type="PROSITE" id="PS50097"/>
    </source>
</evidence>
<accession>A0AA40AEQ1</accession>
<gene>
    <name evidence="3" type="ORF">B0T21DRAFT_250714</name>
</gene>
<dbReference type="AlphaFoldDB" id="A0AA40AEQ1"/>
<dbReference type="InterPro" id="IPR000210">
    <property type="entry name" value="BTB/POZ_dom"/>
</dbReference>
<feature type="region of interest" description="Disordered" evidence="1">
    <location>
        <begin position="50"/>
        <end position="85"/>
    </location>
</feature>
<dbReference type="Proteomes" id="UP001172159">
    <property type="component" value="Unassembled WGS sequence"/>
</dbReference>
<dbReference type="Pfam" id="PF00651">
    <property type="entry name" value="BTB"/>
    <property type="match status" value="1"/>
</dbReference>
<organism evidence="3 4">
    <name type="scientific">Apiosordaria backusii</name>
    <dbReference type="NCBI Taxonomy" id="314023"/>
    <lineage>
        <taxon>Eukaryota</taxon>
        <taxon>Fungi</taxon>
        <taxon>Dikarya</taxon>
        <taxon>Ascomycota</taxon>
        <taxon>Pezizomycotina</taxon>
        <taxon>Sordariomycetes</taxon>
        <taxon>Sordariomycetidae</taxon>
        <taxon>Sordariales</taxon>
        <taxon>Lasiosphaeriaceae</taxon>
        <taxon>Apiosordaria</taxon>
    </lineage>
</organism>
<evidence type="ECO:0000256" key="1">
    <source>
        <dbReference type="SAM" id="MobiDB-lite"/>
    </source>
</evidence>
<feature type="domain" description="BTB" evidence="2">
    <location>
        <begin position="113"/>
        <end position="183"/>
    </location>
</feature>
<dbReference type="Gene3D" id="3.30.710.10">
    <property type="entry name" value="Potassium Channel Kv1.1, Chain A"/>
    <property type="match status" value="1"/>
</dbReference>
<feature type="compositionally biased region" description="Gly residues" evidence="1">
    <location>
        <begin position="26"/>
        <end position="38"/>
    </location>
</feature>
<feature type="non-terminal residue" evidence="3">
    <location>
        <position position="458"/>
    </location>
</feature>
<feature type="region of interest" description="Disordered" evidence="1">
    <location>
        <begin position="1"/>
        <end position="38"/>
    </location>
</feature>
<dbReference type="PROSITE" id="PS50097">
    <property type="entry name" value="BTB"/>
    <property type="match status" value="1"/>
</dbReference>
<feature type="region of interest" description="Disordered" evidence="1">
    <location>
        <begin position="395"/>
        <end position="458"/>
    </location>
</feature>
<feature type="compositionally biased region" description="Low complexity" evidence="1">
    <location>
        <begin position="50"/>
        <end position="61"/>
    </location>
</feature>
<proteinExistence type="predicted"/>
<dbReference type="EMBL" id="JAUKTV010000015">
    <property type="protein sequence ID" value="KAK0714445.1"/>
    <property type="molecule type" value="Genomic_DNA"/>
</dbReference>
<keyword evidence="4" id="KW-1185">Reference proteome</keyword>
<name>A0AA40AEQ1_9PEZI</name>
<protein>
    <recommendedName>
        <fullName evidence="2">BTB domain-containing protein</fullName>
    </recommendedName>
</protein>
<evidence type="ECO:0000313" key="3">
    <source>
        <dbReference type="EMBL" id="KAK0714445.1"/>
    </source>
</evidence>
<dbReference type="SUPFAM" id="SSF54695">
    <property type="entry name" value="POZ domain"/>
    <property type="match status" value="1"/>
</dbReference>
<evidence type="ECO:0000313" key="4">
    <source>
        <dbReference type="Proteomes" id="UP001172159"/>
    </source>
</evidence>
<dbReference type="InterPro" id="IPR011333">
    <property type="entry name" value="SKP1/BTB/POZ_sf"/>
</dbReference>
<feature type="compositionally biased region" description="Pro residues" evidence="1">
    <location>
        <begin position="446"/>
        <end position="458"/>
    </location>
</feature>
<comment type="caution">
    <text evidence="3">The sequence shown here is derived from an EMBL/GenBank/DDBJ whole genome shotgun (WGS) entry which is preliminary data.</text>
</comment>